<dbReference type="SUPFAM" id="SSF161245">
    <property type="entry name" value="Zinc hairpin stack"/>
    <property type="match status" value="1"/>
</dbReference>
<evidence type="ECO:0000259" key="8">
    <source>
        <dbReference type="PROSITE" id="PS51270"/>
    </source>
</evidence>
<feature type="compositionally biased region" description="Polar residues" evidence="5">
    <location>
        <begin position="115"/>
        <end position="127"/>
    </location>
</feature>
<dbReference type="InterPro" id="IPR037275">
    <property type="entry name" value="Znf_CTCHY_sf"/>
</dbReference>
<dbReference type="Gene3D" id="2.20.28.10">
    <property type="match status" value="1"/>
</dbReference>
<dbReference type="GO" id="GO:0008270">
    <property type="term" value="F:zinc ion binding"/>
    <property type="evidence" value="ECO:0007669"/>
    <property type="project" value="UniProtKB-KW"/>
</dbReference>
<dbReference type="PANTHER" id="PTHR21319:SF0">
    <property type="entry name" value="AND RING FINGER DOMAIN PROTEIN, PUTATIVE (AFU_ORTHOLOGUE AFUA_1G08900)-RELATED"/>
    <property type="match status" value="1"/>
</dbReference>
<dbReference type="GO" id="GO:0006511">
    <property type="term" value="P:ubiquitin-dependent protein catabolic process"/>
    <property type="evidence" value="ECO:0007669"/>
    <property type="project" value="TreeGrafter"/>
</dbReference>
<sequence length="641" mass="71149">MATYATRLQNVLGPVVERARRWSQSSAAEERPAPPIPALSDEDHNFSAAELAIATPLHSPRALEPVFESFDADPEDGASGQALAIGDPSSRYRPPMSGQSNEFANRTPESPPPSSTWRSPISFSDLPTASSPTSEDSSTSQNPAKSALPEDDGQKFLRQKLVEISRLNISERERAVRMHSLMLEKYNASRRPGEMFELESAQSGQFQANAEEPYISQHDNPFKLSPLDIAKTYYTGPPTPDVAANGELVVQEEITTSTDFGAPQDIPQELGCPHYRRGVKLQCSTCEKWHTCRFCHDEKEDHVLIRKETKNMLCMHCGTAQPVGQDCKNCGIRSARYYCDKCKLWDNDPRKSIYHCNDCGICRIGEGLGKDFFHCKKCGVCMSISLEGSHRCIERSTECDCPICGEYMFTSTMTVVFMRCGHSIHRKCYYEHMKTSYRCPTCTRTIVNMESQFRALDCEIDAQPLPAPYDKWRSLITCNDCSAKQNVPFHFLGLKCDNCKSYNTSQIRTIRPENMAGDVDRDNNNTSPAVPPAPLRTISSNSLATAQPLNSPPRLARAEAGPTDGEAAILNANRALAAAEEAIGVTLDMGDEDLIVDDGWETNSDAVSDLEVDDEDEFKTENGDEEDDEDEDDPIQLIGHP</sequence>
<dbReference type="SMART" id="SM00184">
    <property type="entry name" value="RING"/>
    <property type="match status" value="1"/>
</dbReference>
<evidence type="ECO:0000259" key="7">
    <source>
        <dbReference type="PROSITE" id="PS51266"/>
    </source>
</evidence>
<dbReference type="EMBL" id="ML119117">
    <property type="protein sequence ID" value="RPB14494.1"/>
    <property type="molecule type" value="Genomic_DNA"/>
</dbReference>
<dbReference type="SUPFAM" id="SSF57850">
    <property type="entry name" value="RING/U-box"/>
    <property type="match status" value="1"/>
</dbReference>
<dbReference type="PROSITE" id="PS50089">
    <property type="entry name" value="ZF_RING_2"/>
    <property type="match status" value="1"/>
</dbReference>
<dbReference type="GO" id="GO:0005634">
    <property type="term" value="C:nucleus"/>
    <property type="evidence" value="ECO:0007669"/>
    <property type="project" value="TreeGrafter"/>
</dbReference>
<dbReference type="Pfam" id="PF13639">
    <property type="entry name" value="zf-RING_2"/>
    <property type="match status" value="1"/>
</dbReference>
<feature type="domain" description="CTCHY-type" evidence="8">
    <location>
        <begin position="334"/>
        <end position="400"/>
    </location>
</feature>
<dbReference type="GO" id="GO:0016567">
    <property type="term" value="P:protein ubiquitination"/>
    <property type="evidence" value="ECO:0007669"/>
    <property type="project" value="TreeGrafter"/>
</dbReference>
<dbReference type="Proteomes" id="UP000277580">
    <property type="component" value="Unassembled WGS sequence"/>
</dbReference>
<dbReference type="PROSITE" id="PS51266">
    <property type="entry name" value="ZF_CHY"/>
    <property type="match status" value="1"/>
</dbReference>
<accession>A0A3N4KVA9</accession>
<feature type="compositionally biased region" description="Low complexity" evidence="5">
    <location>
        <begin position="128"/>
        <end position="140"/>
    </location>
</feature>
<keyword evidence="10" id="KW-1185">Reference proteome</keyword>
<reference evidence="9 10" key="1">
    <citation type="journal article" date="2018" name="Nat. Ecol. Evol.">
        <title>Pezizomycetes genomes reveal the molecular basis of ectomycorrhizal truffle lifestyle.</title>
        <authorList>
            <person name="Murat C."/>
            <person name="Payen T."/>
            <person name="Noel B."/>
            <person name="Kuo A."/>
            <person name="Morin E."/>
            <person name="Chen J."/>
            <person name="Kohler A."/>
            <person name="Krizsan K."/>
            <person name="Balestrini R."/>
            <person name="Da Silva C."/>
            <person name="Montanini B."/>
            <person name="Hainaut M."/>
            <person name="Levati E."/>
            <person name="Barry K.W."/>
            <person name="Belfiori B."/>
            <person name="Cichocki N."/>
            <person name="Clum A."/>
            <person name="Dockter R.B."/>
            <person name="Fauchery L."/>
            <person name="Guy J."/>
            <person name="Iotti M."/>
            <person name="Le Tacon F."/>
            <person name="Lindquist E.A."/>
            <person name="Lipzen A."/>
            <person name="Malagnac F."/>
            <person name="Mello A."/>
            <person name="Molinier V."/>
            <person name="Miyauchi S."/>
            <person name="Poulain J."/>
            <person name="Riccioni C."/>
            <person name="Rubini A."/>
            <person name="Sitrit Y."/>
            <person name="Splivallo R."/>
            <person name="Traeger S."/>
            <person name="Wang M."/>
            <person name="Zifcakova L."/>
            <person name="Wipf D."/>
            <person name="Zambonelli A."/>
            <person name="Paolocci F."/>
            <person name="Nowrousian M."/>
            <person name="Ottonello S."/>
            <person name="Baldrian P."/>
            <person name="Spatafora J.W."/>
            <person name="Henrissat B."/>
            <person name="Nagy L.G."/>
            <person name="Aury J.M."/>
            <person name="Wincker P."/>
            <person name="Grigoriev I.V."/>
            <person name="Bonfante P."/>
            <person name="Martin F.M."/>
        </authorList>
    </citation>
    <scope>NUCLEOTIDE SEQUENCE [LARGE SCALE GENOMIC DNA]</scope>
    <source>
        <strain evidence="9 10">CCBAS932</strain>
    </source>
</reference>
<dbReference type="InterPro" id="IPR017921">
    <property type="entry name" value="Znf_CTCHY"/>
</dbReference>
<dbReference type="InParanoid" id="A0A3N4KVA9"/>
<feature type="region of interest" description="Disordered" evidence="5">
    <location>
        <begin position="18"/>
        <end position="43"/>
    </location>
</feature>
<evidence type="ECO:0000256" key="3">
    <source>
        <dbReference type="ARBA" id="ARBA00022833"/>
    </source>
</evidence>
<feature type="region of interest" description="Disordered" evidence="5">
    <location>
        <begin position="513"/>
        <end position="537"/>
    </location>
</feature>
<feature type="region of interest" description="Disordered" evidence="5">
    <location>
        <begin position="599"/>
        <end position="641"/>
    </location>
</feature>
<dbReference type="OrthoDB" id="411372at2759"/>
<dbReference type="STRING" id="1392247.A0A3N4KVA9"/>
<feature type="compositionally biased region" description="Polar residues" evidence="5">
    <location>
        <begin position="97"/>
        <end position="108"/>
    </location>
</feature>
<protein>
    <submittedName>
        <fullName evidence="9">Zf-CHY-domain-containing protein</fullName>
    </submittedName>
</protein>
<dbReference type="Pfam" id="PF14599">
    <property type="entry name" value="zinc_ribbon_6"/>
    <property type="match status" value="1"/>
</dbReference>
<dbReference type="Gene3D" id="3.30.40.10">
    <property type="entry name" value="Zinc/RING finger domain, C3HC4 (zinc finger)"/>
    <property type="match status" value="1"/>
</dbReference>
<gene>
    <name evidence="9" type="ORF">P167DRAFT_53426</name>
</gene>
<evidence type="ECO:0000313" key="10">
    <source>
        <dbReference type="Proteomes" id="UP000277580"/>
    </source>
</evidence>
<dbReference type="InterPro" id="IPR037274">
    <property type="entry name" value="Znf_CHY_sf"/>
</dbReference>
<keyword evidence="2 4" id="KW-0863">Zinc-finger</keyword>
<keyword evidence="1" id="KW-0479">Metal-binding</keyword>
<dbReference type="InterPro" id="IPR008913">
    <property type="entry name" value="Znf_CHY"/>
</dbReference>
<dbReference type="PROSITE" id="PS51270">
    <property type="entry name" value="ZF_CTCHY"/>
    <property type="match status" value="1"/>
</dbReference>
<organism evidence="9 10">
    <name type="scientific">Morchella conica CCBAS932</name>
    <dbReference type="NCBI Taxonomy" id="1392247"/>
    <lineage>
        <taxon>Eukaryota</taxon>
        <taxon>Fungi</taxon>
        <taxon>Dikarya</taxon>
        <taxon>Ascomycota</taxon>
        <taxon>Pezizomycotina</taxon>
        <taxon>Pezizomycetes</taxon>
        <taxon>Pezizales</taxon>
        <taxon>Morchellaceae</taxon>
        <taxon>Morchella</taxon>
    </lineage>
</organism>
<evidence type="ECO:0000256" key="2">
    <source>
        <dbReference type="ARBA" id="ARBA00022771"/>
    </source>
</evidence>
<evidence type="ECO:0000256" key="1">
    <source>
        <dbReference type="ARBA" id="ARBA00022723"/>
    </source>
</evidence>
<evidence type="ECO:0000256" key="5">
    <source>
        <dbReference type="SAM" id="MobiDB-lite"/>
    </source>
</evidence>
<dbReference type="GO" id="GO:0061630">
    <property type="term" value="F:ubiquitin protein ligase activity"/>
    <property type="evidence" value="ECO:0007669"/>
    <property type="project" value="TreeGrafter"/>
</dbReference>
<dbReference type="Pfam" id="PF05495">
    <property type="entry name" value="zf-CHY"/>
    <property type="match status" value="1"/>
</dbReference>
<dbReference type="InterPro" id="IPR039512">
    <property type="entry name" value="RCHY1_zinc-ribbon"/>
</dbReference>
<feature type="region of interest" description="Disordered" evidence="5">
    <location>
        <begin position="70"/>
        <end position="153"/>
    </location>
</feature>
<dbReference type="AlphaFoldDB" id="A0A3N4KVA9"/>
<evidence type="ECO:0000313" key="9">
    <source>
        <dbReference type="EMBL" id="RPB14494.1"/>
    </source>
</evidence>
<feature type="domain" description="RING-type" evidence="6">
    <location>
        <begin position="401"/>
        <end position="443"/>
    </location>
</feature>
<dbReference type="CDD" id="cd16464">
    <property type="entry name" value="RING-H2_Pirh2-like"/>
    <property type="match status" value="1"/>
</dbReference>
<dbReference type="InterPro" id="IPR013083">
    <property type="entry name" value="Znf_RING/FYVE/PHD"/>
</dbReference>
<keyword evidence="3" id="KW-0862">Zinc</keyword>
<proteinExistence type="predicted"/>
<evidence type="ECO:0000256" key="4">
    <source>
        <dbReference type="PROSITE-ProRule" id="PRU00601"/>
    </source>
</evidence>
<feature type="compositionally biased region" description="Acidic residues" evidence="5">
    <location>
        <begin position="608"/>
        <end position="634"/>
    </location>
</feature>
<dbReference type="PANTHER" id="PTHR21319">
    <property type="entry name" value="RING FINGER AND CHY ZINC FINGER DOMAIN-CONTAINING PROTEIN 1"/>
    <property type="match status" value="1"/>
</dbReference>
<feature type="domain" description="CHY-type" evidence="7">
    <location>
        <begin position="265"/>
        <end position="332"/>
    </location>
</feature>
<evidence type="ECO:0000259" key="6">
    <source>
        <dbReference type="PROSITE" id="PS50089"/>
    </source>
</evidence>
<dbReference type="SUPFAM" id="SSF161219">
    <property type="entry name" value="CHY zinc finger-like"/>
    <property type="match status" value="1"/>
</dbReference>
<dbReference type="InterPro" id="IPR001841">
    <property type="entry name" value="Znf_RING"/>
</dbReference>
<name>A0A3N4KVA9_9PEZI</name>